<name>A0A4R2EUR3_9BACT</name>
<evidence type="ECO:0000259" key="1">
    <source>
        <dbReference type="PROSITE" id="PS50883"/>
    </source>
</evidence>
<accession>A0A4R2EUR3</accession>
<dbReference type="InterPro" id="IPR001633">
    <property type="entry name" value="EAL_dom"/>
</dbReference>
<organism evidence="2 3">
    <name type="scientific">Acetobacteroides hydrogenigenes</name>
    <dbReference type="NCBI Taxonomy" id="979970"/>
    <lineage>
        <taxon>Bacteria</taxon>
        <taxon>Pseudomonadati</taxon>
        <taxon>Bacteroidota</taxon>
        <taxon>Bacteroidia</taxon>
        <taxon>Bacteroidales</taxon>
        <taxon>Rikenellaceae</taxon>
        <taxon>Acetobacteroides</taxon>
    </lineage>
</organism>
<dbReference type="Pfam" id="PF19775">
    <property type="entry name" value="DUF6261"/>
    <property type="match status" value="1"/>
</dbReference>
<sequence length="250" mass="28366">MSLYFSTSKMLLKDVVDYGKKLDSQVIGSGIEGLTTSKPYLRFKEANANLGQGYMLSRKSEFTEKLFELDQKRGNSYRGLYHGVQSFLYSDVPAEVLAAKRLNVLFEHYGFDFLEGSYSGESSTLASFIDDLKKPENAAAIVTLKFEPKQAQLVNDVTTFDTTYNQKVDDKDSKADFVAATRVRREFEQATKNFLAYVQGKLLEDSDPKWETLCSKILLLNQDVMKTEALHQAALKNKREEEQKKSEGQK</sequence>
<keyword evidence="3" id="KW-1185">Reference proteome</keyword>
<dbReference type="AlphaFoldDB" id="A0A4R2EUR3"/>
<evidence type="ECO:0000313" key="3">
    <source>
        <dbReference type="Proteomes" id="UP000294830"/>
    </source>
</evidence>
<dbReference type="EMBL" id="SLWB01000003">
    <property type="protein sequence ID" value="TCN70544.1"/>
    <property type="molecule type" value="Genomic_DNA"/>
</dbReference>
<feature type="domain" description="EAL" evidence="1">
    <location>
        <begin position="1"/>
        <end position="73"/>
    </location>
</feature>
<dbReference type="Proteomes" id="UP000294830">
    <property type="component" value="Unassembled WGS sequence"/>
</dbReference>
<proteinExistence type="predicted"/>
<dbReference type="PROSITE" id="PS50883">
    <property type="entry name" value="EAL"/>
    <property type="match status" value="1"/>
</dbReference>
<dbReference type="RefSeq" id="WP_131838410.1">
    <property type="nucleotide sequence ID" value="NZ_SLWB01000003.1"/>
</dbReference>
<comment type="caution">
    <text evidence="2">The sequence shown here is derived from an EMBL/GenBank/DDBJ whole genome shotgun (WGS) entry which is preliminary data.</text>
</comment>
<dbReference type="InterPro" id="IPR046228">
    <property type="entry name" value="DUF6261"/>
</dbReference>
<protein>
    <recommendedName>
        <fullName evidence="1">EAL domain-containing protein</fullName>
    </recommendedName>
</protein>
<reference evidence="2 3" key="1">
    <citation type="submission" date="2019-03" db="EMBL/GenBank/DDBJ databases">
        <title>Genomic Encyclopedia of Archaeal and Bacterial Type Strains, Phase II (KMG-II): from individual species to whole genera.</title>
        <authorList>
            <person name="Goeker M."/>
        </authorList>
    </citation>
    <scope>NUCLEOTIDE SEQUENCE [LARGE SCALE GENOMIC DNA]</scope>
    <source>
        <strain evidence="2 3">RL-C</strain>
    </source>
</reference>
<dbReference type="OrthoDB" id="1122420at2"/>
<evidence type="ECO:0000313" key="2">
    <source>
        <dbReference type="EMBL" id="TCN70544.1"/>
    </source>
</evidence>
<gene>
    <name evidence="2" type="ORF">CLV25_10359</name>
</gene>